<dbReference type="InterPro" id="IPR003591">
    <property type="entry name" value="Leu-rich_rpt_typical-subtyp"/>
</dbReference>
<evidence type="ECO:0000313" key="35">
    <source>
        <dbReference type="Proteomes" id="UP000008021"/>
    </source>
</evidence>
<feature type="domain" description="Protein kinase" evidence="33">
    <location>
        <begin position="702"/>
        <end position="1004"/>
    </location>
</feature>
<dbReference type="Pfam" id="PF00560">
    <property type="entry name" value="LRR_1"/>
    <property type="match status" value="11"/>
</dbReference>
<dbReference type="InterPro" id="IPR001611">
    <property type="entry name" value="Leu-rich_rpt"/>
</dbReference>
<dbReference type="FunFam" id="3.80.10.10:FF:000041">
    <property type="entry name" value="LRR receptor-like serine/threonine-protein kinase ERECTA"/>
    <property type="match status" value="2"/>
</dbReference>
<feature type="chain" id="PRO_5002359061" description="Receptor kinase-like protein Xa21" evidence="32">
    <location>
        <begin position="21"/>
        <end position="2948"/>
    </location>
</feature>
<keyword evidence="10" id="KW-0597">Phosphoprotein</keyword>
<dbReference type="GO" id="GO:0005886">
    <property type="term" value="C:plasma membrane"/>
    <property type="evidence" value="ECO:0007669"/>
    <property type="project" value="UniProtKB-SubCell"/>
</dbReference>
<dbReference type="EC" id="2.7.11.1" evidence="7"/>
<reference evidence="34" key="1">
    <citation type="submission" date="2015-04" db="UniProtKB">
        <authorList>
            <consortium name="EnsemblPlants"/>
        </authorList>
    </citation>
    <scope>IDENTIFICATION</scope>
</reference>
<feature type="domain" description="Protein kinase" evidence="33">
    <location>
        <begin position="2838"/>
        <end position="2948"/>
    </location>
</feature>
<comment type="catalytic activity">
    <reaction evidence="25">
        <text>L-seryl-[protein] + ATP = O-phospho-L-seryl-[protein] + ADP + H(+)</text>
        <dbReference type="Rhea" id="RHEA:17989"/>
        <dbReference type="Rhea" id="RHEA-COMP:9863"/>
        <dbReference type="Rhea" id="RHEA-COMP:11604"/>
        <dbReference type="ChEBI" id="CHEBI:15378"/>
        <dbReference type="ChEBI" id="CHEBI:29999"/>
        <dbReference type="ChEBI" id="CHEBI:30616"/>
        <dbReference type="ChEBI" id="CHEBI:83421"/>
        <dbReference type="ChEBI" id="CHEBI:456216"/>
        <dbReference type="EC" id="2.7.11.1"/>
    </reaction>
</comment>
<keyword evidence="17" id="KW-0418">Kinase</keyword>
<dbReference type="Gene3D" id="1.10.510.10">
    <property type="entry name" value="Transferase(Phosphotransferase) domain 1"/>
    <property type="match status" value="2"/>
</dbReference>
<evidence type="ECO:0000256" key="25">
    <source>
        <dbReference type="ARBA" id="ARBA00048679"/>
    </source>
</evidence>
<dbReference type="Gramene" id="OMERI11G04080.1">
    <property type="protein sequence ID" value="OMERI11G04080.1"/>
    <property type="gene ID" value="OMERI11G04080"/>
</dbReference>
<dbReference type="PROSITE" id="PS51450">
    <property type="entry name" value="LRR"/>
    <property type="match status" value="6"/>
</dbReference>
<evidence type="ECO:0000256" key="28">
    <source>
        <dbReference type="ARBA" id="ARBA00072040"/>
    </source>
</evidence>
<evidence type="ECO:0000256" key="20">
    <source>
        <dbReference type="ARBA" id="ARBA00022989"/>
    </source>
</evidence>
<dbReference type="Pfam" id="PF07714">
    <property type="entry name" value="PK_Tyr_Ser-Thr"/>
    <property type="match status" value="2"/>
</dbReference>
<evidence type="ECO:0000256" key="19">
    <source>
        <dbReference type="ARBA" id="ARBA00022840"/>
    </source>
</evidence>
<dbReference type="FunFam" id="3.30.200.20:FF:000432">
    <property type="entry name" value="LRR receptor-like serine/threonine-protein kinase EFR"/>
    <property type="match status" value="3"/>
</dbReference>
<proteinExistence type="inferred from homology"/>
<evidence type="ECO:0000313" key="34">
    <source>
        <dbReference type="EnsemblPlants" id="OMERI11G04080.1"/>
    </source>
</evidence>
<keyword evidence="22" id="KW-0675">Receptor</keyword>
<keyword evidence="21 31" id="KW-0472">Membrane</keyword>
<dbReference type="InterPro" id="IPR051809">
    <property type="entry name" value="Plant_receptor-like_S/T_kinase"/>
</dbReference>
<keyword evidence="19 29" id="KW-0067">ATP-binding</keyword>
<evidence type="ECO:0000256" key="2">
    <source>
        <dbReference type="ARBA" id="ARBA00001946"/>
    </source>
</evidence>
<dbReference type="InterPro" id="IPR011009">
    <property type="entry name" value="Kinase-like_dom_sf"/>
</dbReference>
<dbReference type="Proteomes" id="UP000008021">
    <property type="component" value="Chromosome 11"/>
</dbReference>
<evidence type="ECO:0000256" key="30">
    <source>
        <dbReference type="SAM" id="MobiDB-lite"/>
    </source>
</evidence>
<evidence type="ECO:0000256" key="9">
    <source>
        <dbReference type="ARBA" id="ARBA00022527"/>
    </source>
</evidence>
<evidence type="ECO:0000256" key="14">
    <source>
        <dbReference type="ARBA" id="ARBA00022729"/>
    </source>
</evidence>
<feature type="binding site" evidence="29">
    <location>
        <position position="1725"/>
    </location>
    <ligand>
        <name>ATP</name>
        <dbReference type="ChEBI" id="CHEBI:30616"/>
    </ligand>
</feature>
<dbReference type="FunFam" id="1.10.510.10:FF:000358">
    <property type="entry name" value="Putative leucine-rich repeat receptor-like serine/threonine-protein kinase"/>
    <property type="match status" value="2"/>
</dbReference>
<reference evidence="34" key="2">
    <citation type="submission" date="2018-05" db="EMBL/GenBank/DDBJ databases">
        <title>OmerRS3 (Oryza meridionalis Reference Sequence Version 3).</title>
        <authorList>
            <person name="Zhang J."/>
            <person name="Kudrna D."/>
            <person name="Lee S."/>
            <person name="Talag J."/>
            <person name="Welchert J."/>
            <person name="Wing R.A."/>
        </authorList>
    </citation>
    <scope>NUCLEOTIDE SEQUENCE [LARGE SCALE GENOMIC DNA]</scope>
    <source>
        <strain evidence="34">cv. OR44</strain>
    </source>
</reference>
<organism evidence="34">
    <name type="scientific">Oryza meridionalis</name>
    <dbReference type="NCBI Taxonomy" id="40149"/>
    <lineage>
        <taxon>Eukaryota</taxon>
        <taxon>Viridiplantae</taxon>
        <taxon>Streptophyta</taxon>
        <taxon>Embryophyta</taxon>
        <taxon>Tracheophyta</taxon>
        <taxon>Spermatophyta</taxon>
        <taxon>Magnoliopsida</taxon>
        <taxon>Liliopsida</taxon>
        <taxon>Poales</taxon>
        <taxon>Poaceae</taxon>
        <taxon>BOP clade</taxon>
        <taxon>Oryzoideae</taxon>
        <taxon>Oryzeae</taxon>
        <taxon>Oryzinae</taxon>
        <taxon>Oryza</taxon>
    </lineage>
</organism>
<evidence type="ECO:0000256" key="21">
    <source>
        <dbReference type="ARBA" id="ARBA00023136"/>
    </source>
</evidence>
<comment type="cofactor">
    <cofactor evidence="2">
        <name>Mg(2+)</name>
        <dbReference type="ChEBI" id="CHEBI:18420"/>
    </cofactor>
</comment>
<dbReference type="InterPro" id="IPR001245">
    <property type="entry name" value="Ser-Thr/Tyr_kinase_cat_dom"/>
</dbReference>
<keyword evidence="16 29" id="KW-0547">Nucleotide-binding</keyword>
<feature type="domain" description="Protein kinase" evidence="33">
    <location>
        <begin position="1696"/>
        <end position="1990"/>
    </location>
</feature>
<dbReference type="Pfam" id="PF12799">
    <property type="entry name" value="LRR_4"/>
    <property type="match status" value="1"/>
</dbReference>
<dbReference type="InterPro" id="IPR017441">
    <property type="entry name" value="Protein_kinase_ATP_BS"/>
</dbReference>
<name>A0A0E0F308_9ORYZ</name>
<dbReference type="InterPro" id="IPR025875">
    <property type="entry name" value="Leu-rich_rpt_4"/>
</dbReference>
<dbReference type="PROSITE" id="PS00108">
    <property type="entry name" value="PROTEIN_KINASE_ST"/>
    <property type="match status" value="1"/>
</dbReference>
<evidence type="ECO:0000256" key="29">
    <source>
        <dbReference type="PROSITE-ProRule" id="PRU10141"/>
    </source>
</evidence>
<feature type="binding site" evidence="29">
    <location>
        <position position="731"/>
    </location>
    <ligand>
        <name>ATP</name>
        <dbReference type="ChEBI" id="CHEBI:30616"/>
    </ligand>
</feature>
<dbReference type="GO" id="GO:0004674">
    <property type="term" value="F:protein serine/threonine kinase activity"/>
    <property type="evidence" value="ECO:0007669"/>
    <property type="project" value="UniProtKB-KW"/>
</dbReference>
<evidence type="ECO:0000256" key="15">
    <source>
        <dbReference type="ARBA" id="ARBA00022737"/>
    </source>
</evidence>
<dbReference type="Gene3D" id="3.80.10.10">
    <property type="entry name" value="Ribonuclease Inhibitor"/>
    <property type="match status" value="10"/>
</dbReference>
<evidence type="ECO:0000256" key="5">
    <source>
        <dbReference type="ARBA" id="ARBA00004479"/>
    </source>
</evidence>
<dbReference type="STRING" id="40149.A0A0E0F308"/>
<keyword evidence="18" id="KW-0256">Endoplasmic reticulum</keyword>
<dbReference type="InterPro" id="IPR032675">
    <property type="entry name" value="LRR_dom_sf"/>
</dbReference>
<evidence type="ECO:0000256" key="10">
    <source>
        <dbReference type="ARBA" id="ARBA00022553"/>
    </source>
</evidence>
<evidence type="ECO:0000256" key="18">
    <source>
        <dbReference type="ARBA" id="ARBA00022824"/>
    </source>
</evidence>
<evidence type="ECO:0000256" key="13">
    <source>
        <dbReference type="ARBA" id="ARBA00022692"/>
    </source>
</evidence>
<dbReference type="FunFam" id="3.80.10.10:FF:000095">
    <property type="entry name" value="LRR receptor-like serine/threonine-protein kinase GSO1"/>
    <property type="match status" value="1"/>
</dbReference>
<dbReference type="GO" id="GO:0005524">
    <property type="term" value="F:ATP binding"/>
    <property type="evidence" value="ECO:0007669"/>
    <property type="project" value="UniProtKB-UniRule"/>
</dbReference>
<evidence type="ECO:0000256" key="8">
    <source>
        <dbReference type="ARBA" id="ARBA00022475"/>
    </source>
</evidence>
<dbReference type="Pfam" id="PF13855">
    <property type="entry name" value="LRR_8"/>
    <property type="match status" value="6"/>
</dbReference>
<evidence type="ECO:0000256" key="17">
    <source>
        <dbReference type="ARBA" id="ARBA00022777"/>
    </source>
</evidence>
<evidence type="ECO:0000256" key="7">
    <source>
        <dbReference type="ARBA" id="ARBA00012513"/>
    </source>
</evidence>
<evidence type="ECO:0000256" key="4">
    <source>
        <dbReference type="ARBA" id="ARBA00004389"/>
    </source>
</evidence>
<keyword evidence="11" id="KW-0433">Leucine-rich repeat</keyword>
<dbReference type="SMART" id="SM00369">
    <property type="entry name" value="LRR_TYP"/>
    <property type="match status" value="19"/>
</dbReference>
<evidence type="ECO:0000256" key="32">
    <source>
        <dbReference type="SAM" id="SignalP"/>
    </source>
</evidence>
<keyword evidence="20 31" id="KW-1133">Transmembrane helix</keyword>
<keyword evidence="35" id="KW-1185">Reference proteome</keyword>
<dbReference type="PANTHER" id="PTHR27008">
    <property type="entry name" value="OS04G0122200 PROTEIN"/>
    <property type="match status" value="1"/>
</dbReference>
<evidence type="ECO:0000256" key="11">
    <source>
        <dbReference type="ARBA" id="ARBA00022614"/>
    </source>
</evidence>
<evidence type="ECO:0000256" key="23">
    <source>
        <dbReference type="ARBA" id="ARBA00023180"/>
    </source>
</evidence>
<dbReference type="GO" id="GO:0005789">
    <property type="term" value="C:endoplasmic reticulum membrane"/>
    <property type="evidence" value="ECO:0007669"/>
    <property type="project" value="UniProtKB-SubCell"/>
</dbReference>
<keyword evidence="23" id="KW-0325">Glycoprotein</keyword>
<evidence type="ECO:0000256" key="24">
    <source>
        <dbReference type="ARBA" id="ARBA00047899"/>
    </source>
</evidence>
<dbReference type="SMART" id="SM00365">
    <property type="entry name" value="LRR_SD22"/>
    <property type="match status" value="14"/>
</dbReference>
<dbReference type="EnsemblPlants" id="OMERI11G04080.1">
    <property type="protein sequence ID" value="OMERI11G04080.1"/>
    <property type="gene ID" value="OMERI11G04080"/>
</dbReference>
<dbReference type="SUPFAM" id="SSF52058">
    <property type="entry name" value="L domain-like"/>
    <property type="match status" value="3"/>
</dbReference>
<dbReference type="PROSITE" id="PS50011">
    <property type="entry name" value="PROTEIN_KINASE_DOM"/>
    <property type="match status" value="3"/>
</dbReference>
<dbReference type="InterPro" id="IPR008271">
    <property type="entry name" value="Ser/Thr_kinase_AS"/>
</dbReference>
<keyword evidence="12" id="KW-0808">Transferase</keyword>
<comment type="similarity">
    <text evidence="6">Belongs to the protein kinase superfamily. Ser/Thr protein kinase family.</text>
</comment>
<keyword evidence="15" id="KW-0677">Repeat</keyword>
<comment type="catalytic activity">
    <reaction evidence="24">
        <text>L-threonyl-[protein] + ATP = O-phospho-L-threonyl-[protein] + ADP + H(+)</text>
        <dbReference type="Rhea" id="RHEA:46608"/>
        <dbReference type="Rhea" id="RHEA-COMP:11060"/>
        <dbReference type="Rhea" id="RHEA-COMP:11605"/>
        <dbReference type="ChEBI" id="CHEBI:15378"/>
        <dbReference type="ChEBI" id="CHEBI:30013"/>
        <dbReference type="ChEBI" id="CHEBI:30616"/>
        <dbReference type="ChEBI" id="CHEBI:61977"/>
        <dbReference type="ChEBI" id="CHEBI:456216"/>
        <dbReference type="EC" id="2.7.11.1"/>
    </reaction>
</comment>
<feature type="binding site" evidence="29">
    <location>
        <position position="2867"/>
    </location>
    <ligand>
        <name>ATP</name>
        <dbReference type="ChEBI" id="CHEBI:30616"/>
    </ligand>
</feature>
<dbReference type="Pfam" id="PF08263">
    <property type="entry name" value="LRRNT_2"/>
    <property type="match status" value="3"/>
</dbReference>
<evidence type="ECO:0000256" key="3">
    <source>
        <dbReference type="ARBA" id="ARBA00004162"/>
    </source>
</evidence>
<keyword evidence="9" id="KW-0723">Serine/threonine-protein kinase</keyword>
<dbReference type="PROSITE" id="PS00107">
    <property type="entry name" value="PROTEIN_KINASE_ATP"/>
    <property type="match status" value="3"/>
</dbReference>
<dbReference type="PANTHER" id="PTHR27008:SF537">
    <property type="entry name" value="OS11G0173432 PROTEIN"/>
    <property type="match status" value="1"/>
</dbReference>
<comment type="function">
    <text evidence="27">The processed protein kinase Xa21 chain released by protein cleavage after X.oryzae pv. oryzae protein Ax21 detection translocates into the nucleus where it can bind and regulate WRKY62, a transcription factor. Confers resistance to the bacterial pathogen X.oryzae pv. oryzae (Xoo).</text>
</comment>
<evidence type="ECO:0000256" key="26">
    <source>
        <dbReference type="ARBA" id="ARBA00054320"/>
    </source>
</evidence>
<keyword evidence="8" id="KW-1003">Cell membrane</keyword>
<dbReference type="SMART" id="SM00220">
    <property type="entry name" value="S_TKc"/>
    <property type="match status" value="2"/>
</dbReference>
<comment type="function">
    <text evidence="26">Receptor kinase that detects X.oryzae pv. oryzae protein Ax21 to promote innate immunity. Following X.oryzae pv. oryzae protein Ax21 detection, undergoes cleavage, releasing the processed protein kinase Xa21 chain.</text>
</comment>
<evidence type="ECO:0000256" key="16">
    <source>
        <dbReference type="ARBA" id="ARBA00022741"/>
    </source>
</evidence>
<keyword evidence="13 31" id="KW-0812">Transmembrane</keyword>
<feature type="transmembrane region" description="Helical" evidence="31">
    <location>
        <begin position="2781"/>
        <end position="2805"/>
    </location>
</feature>
<evidence type="ECO:0000256" key="22">
    <source>
        <dbReference type="ARBA" id="ARBA00023170"/>
    </source>
</evidence>
<dbReference type="InterPro" id="IPR000719">
    <property type="entry name" value="Prot_kinase_dom"/>
</dbReference>
<feature type="signal peptide" evidence="32">
    <location>
        <begin position="1"/>
        <end position="20"/>
    </location>
</feature>
<dbReference type="SUPFAM" id="SSF52047">
    <property type="entry name" value="RNI-like"/>
    <property type="match status" value="3"/>
</dbReference>
<feature type="region of interest" description="Disordered" evidence="30">
    <location>
        <begin position="1970"/>
        <end position="1991"/>
    </location>
</feature>
<dbReference type="InterPro" id="IPR013210">
    <property type="entry name" value="LRR_N_plant-typ"/>
</dbReference>
<protein>
    <recommendedName>
        <fullName evidence="28">Receptor kinase-like protein Xa21</fullName>
        <ecNumber evidence="7">2.7.11.1</ecNumber>
    </recommendedName>
</protein>
<dbReference type="FunFam" id="3.80.10.10:FF:000288">
    <property type="entry name" value="LRR receptor-like serine/threonine-protein kinase EFR"/>
    <property type="match status" value="3"/>
</dbReference>
<dbReference type="HOGENOM" id="CLU_225323_0_0_1"/>
<sequence length="2948" mass="321154">MKAPSVGELLLVFIACSCCAHVVVCSSLPGNETDRLSLLEFKKAISADPQQSLNSWNESTHFCSWEGVLCRAKAPLRVTSLNLTDCGLAGNISPSIANLTFLKSLSLGKNSFFGEIPASLGHLHRLHTLVLSYNKLQGRIPDLANCSNLRSLWLDRNNLVRKIPNFPPRLQELMLHVNNLSGTIPPSLGNITTLTKFGCAFNNVEGNIPTEFESLPGLQYLSVNTNKLAGWFQLAILNISTLVTLDLGANNLRGEVPSNLGNSLPNLQYLILSDNFFYGHFPSSLINASKLNLIDMAENNFTGVIPRSIGKLAKLNVLSLQLNQFQAGTKKEWEFMDSLANCTELEVFSVARNRLQGQLPSSLSNISSQLQYLYLGQNQLSGGFPSGIAKFRNLIILGLDHNQFTGVVPEWLGTLQALQKLSLLDNNFIGFLPTSLSNLSQLSELFLGSNKFDGSIPLGLGDLQMLQVLSISNNNIQGRVPKEIFNLPTITEIDLSFNKLFGQLPTEIGNAKQLTSLELSSNKLFGDIPNTLSNCESLEDIRLDRNAFTGIIPTSLGNIRSLKVLNLSHNNLTGSIPVSLGNLQLLEQLDLSFNHLKGKVPTNGVFMNETAIQVDGNHGLCGGAMELHLPECSMTQNPTKSKQFMVLKIVIPTTSIILLAIAISIMLLKRRKHEGNSTSLPSFGRKFPKVPYNELAEATEGFSESNLIGKGRYGYVYRGNLFQGTNVVAIKVFNLETMGAQKSFIAECNALRNVRHRNLVPILTACSSIDPNGNDFKALVYEFMPMGDLYNLLYAPQCDSNLRHITLAQRIGIVADVADAMDYLHHNNQGTIVHCDLKPSKILLDDNMTAHVGDFGLARFNFGSTTASLGDTNSTSSAAIKGTIGYIAPECAGGGQVSTAADVYSFGVVLLEIFIRRRPTDDMFKDGLTIANFTEINIPDKMLDIVDPQLAQELGLCEEAPMADEESGARCLLSVLNIGLCCTRLAPNERISMKEVTTATAHFLWVFLASISHSVICSTLGNETDRLSLLEFKNSITLNPHQSLISWNDSTHFCSWEGISCSSKNPPRVTAIDLRNQGLVGHISPSLGNLTFLRNLSLATNGFTGQIPESLGHLCRLRSLYLSNNTLQGIIPSFANCSELTVLWLDHNDLAGGFPAGLPLGLQELQLSSNRLVGTIPPSLSNITALRKLSFAFNGITGSIPGELATLSGVEILYASSNRLLGGFPEAILNMSALVALSLSTNSFSGELPSGIGSLLPNLRQLAIGINFFHGDIPSSLANASNLVKIDISENNFTGVVPTSIGKLANLTRLNLEMNQLQARSKQDWEFMDSVANCTQLQGISIARNQMEGEVPGSLGNFSVQLQYLFLGQNQLSGNFPSGIANLPNLIILGLDYNRFSGSVPQWLGGLKTLQKLSLSTNSFTGYIPSSLSNLSHLTEILLDTNQFIGNIPSSFGNLQFLTTITITDNNLHGGVPKEIFRIPTIAEVGFALNNLSGELPTEIGNAKQLIYLQLSSNNLSGDIPNTLSSCENLQHVELDQNNFSGGIPTSFGKLISLKFLNLSHNKLSRSIPVSLGDLQLLEQIDLSFNHLTAQVPTKGIFKNSTAVQIDGNLALCGGALELHLPECPITPSSTTKGKLPVLLKVVIPLASMVTLAIVILVLYLIWKGKQRTNSISLPSFGREFPKVSYKDLARATNGFSTSNLIGEGRYGSVYQGQLFQDINVVAIKVFSLETKGAQKSFIAECNALRNVRHRNLVPVLTACSSIDSSGNDFKALVYEFMPRGDLHKLLYSTPHNETSSDLCYISLAQRLSIVVNVSDALAYLHHNHQGTIIHCDIKPSNILLDDNMTAHVGDFGLARFKNDSRQSFGNSHLTSSFAINGTVGYVAPECAGGGQISTAADVYSFGVVLLEIFIRRRPTDDMFKDGLSIAKFTEMNIPDKMLQIVDPRLVQELSLCQEDSVINDENGAQCVLSSQPPLRQPAAPLRPPANPRRRRLKSRVLGSTRSLLVDIASSAPHTASPTFIRLHATHLDEGLFPRRRAVRPPNSGRPPPCPLPCSSSRLAQHTTWEFLEEQGHVSEKLKKQGYLLPPELSCEEDSEWRSSEFDSWMVQDESVHVSLSLKVGGLAGPGLINIRQNLIAMKVTAVGQLILVLMACSSHAVICSTFGNGTDQLSLLEFKKAISLDPQQSLISWNDSTNYCIWEGVSCSLKNPGRVTSLNLTNRALVGHISPSLGNLTFLKYLALPKNALSGEIPPSLGHLRRLQYLYLSGNTLQGSIPSFANCSELKVLWGHRNNLTGQCPADWPPKLQQLQLSINNLTGTIPASLANITSLNVLSCVYNHIEGNIPNEFAKLPNLQTLYVGSNQLSGSFPQVLLNLSTLINLSLGLNHLSGEVPSNLGSALPNLEIFELPVNFFHGRIPSSLTNASNLYFLELSNNNFTGLVPRTIGELNKLQMLNLEWNQLQAHREQDWEFLQSLGNCTELQVFSMTGNRLQGHVPSSLGNLSDQLQDLHLAENKLSGDFPSGIANLQNLIIVALGANQFTGVLPEWLGTIKTLQKVSLGSNFFTGAIPSSFSNLSQLGELYLDSNQLVGQLPPSFGTLPILQVLIVSNNNLHGSIPKEIFKIPTIVQISLSLNNLNAPLHNDIGKAKQLTYLQLSSNNISGYIPSTLGDCESLEDIELDHNVFSGSIPASLENIKTLKVLNLSYNNLSGSIPASLGNLQLLEQLDLSFNNLKGEVPTKGIFKNTTAIRVGGNPGLCGGSLELHLLTCSSTLLNSVKHKQFIFLKVVLPIAIMTSLVTAISIMWFWKRKQNRQSISSPSFGRKFPKVSYSDLVRATEGFSASNLIGRGRYGSVYQGKLFPERNLVAVKVFNLETRGAGKSFIAECNALKNVRHRNLITILTACSSIDSSGNDFKALVYEFMPRGDLHNLLYSTRDGDGSSNLYYVSLAQ</sequence>
<evidence type="ECO:0000256" key="1">
    <source>
        <dbReference type="ARBA" id="ARBA00001936"/>
    </source>
</evidence>
<evidence type="ECO:0000256" key="31">
    <source>
        <dbReference type="SAM" id="Phobius"/>
    </source>
</evidence>
<evidence type="ECO:0000256" key="27">
    <source>
        <dbReference type="ARBA" id="ARBA00056628"/>
    </source>
</evidence>
<dbReference type="Gene3D" id="3.30.200.20">
    <property type="entry name" value="Phosphorylase Kinase, domain 1"/>
    <property type="match status" value="3"/>
</dbReference>
<comment type="subcellular location">
    <subcellularLocation>
        <location evidence="3">Cell membrane</location>
        <topology evidence="3">Single-pass membrane protein</topology>
    </subcellularLocation>
    <subcellularLocation>
        <location evidence="4">Endoplasmic reticulum membrane</location>
        <topology evidence="4">Single-pass membrane protein</topology>
    </subcellularLocation>
    <subcellularLocation>
        <location evidence="5">Membrane</location>
        <topology evidence="5">Single-pass type I membrane protein</topology>
    </subcellularLocation>
</comment>
<comment type="cofactor">
    <cofactor evidence="1">
        <name>Mn(2+)</name>
        <dbReference type="ChEBI" id="CHEBI:29035"/>
    </cofactor>
</comment>
<dbReference type="Pfam" id="PF00069">
    <property type="entry name" value="Pkinase"/>
    <property type="match status" value="1"/>
</dbReference>
<dbReference type="SUPFAM" id="SSF56112">
    <property type="entry name" value="Protein kinase-like (PK-like)"/>
    <property type="match status" value="3"/>
</dbReference>
<evidence type="ECO:0000256" key="6">
    <source>
        <dbReference type="ARBA" id="ARBA00008684"/>
    </source>
</evidence>
<evidence type="ECO:0000259" key="33">
    <source>
        <dbReference type="PROSITE" id="PS50011"/>
    </source>
</evidence>
<accession>A0A0E0F308</accession>
<dbReference type="FunFam" id="3.80.10.10:FF:000565">
    <property type="entry name" value="Leucine-rich repeat receptor-like kinase protein FLORAL ORGAN NUMBER1"/>
    <property type="match status" value="2"/>
</dbReference>
<keyword evidence="14 32" id="KW-0732">Signal</keyword>
<evidence type="ECO:0000256" key="12">
    <source>
        <dbReference type="ARBA" id="ARBA00022679"/>
    </source>
</evidence>